<protein>
    <submittedName>
        <fullName evidence="2">Uncharacterized protein</fullName>
    </submittedName>
</protein>
<comment type="caution">
    <text evidence="2">The sequence shown here is derived from an EMBL/GenBank/DDBJ whole genome shotgun (WGS) entry which is preliminary data.</text>
</comment>
<keyword evidence="1" id="KW-0175">Coiled coil</keyword>
<evidence type="ECO:0000256" key="1">
    <source>
        <dbReference type="SAM" id="Coils"/>
    </source>
</evidence>
<feature type="coiled-coil region" evidence="1">
    <location>
        <begin position="269"/>
        <end position="304"/>
    </location>
</feature>
<evidence type="ECO:0000313" key="2">
    <source>
        <dbReference type="EMBL" id="RKD15215.1"/>
    </source>
</evidence>
<accession>A0A419S530</accession>
<reference evidence="2 3" key="1">
    <citation type="submission" date="2016-07" db="EMBL/GenBank/DDBJ databases">
        <title>Genome of Pelobium manganitolerans.</title>
        <authorList>
            <person name="Wu S."/>
            <person name="Wang G."/>
        </authorList>
    </citation>
    <scope>NUCLEOTIDE SEQUENCE [LARGE SCALE GENOMIC DNA]</scope>
    <source>
        <strain evidence="2 3">YS-25</strain>
    </source>
</reference>
<gene>
    <name evidence="2" type="ORF">BCY91_06805</name>
</gene>
<dbReference type="Proteomes" id="UP000283433">
    <property type="component" value="Unassembled WGS sequence"/>
</dbReference>
<evidence type="ECO:0000313" key="3">
    <source>
        <dbReference type="Proteomes" id="UP000283433"/>
    </source>
</evidence>
<dbReference type="EMBL" id="MBTA01000025">
    <property type="protein sequence ID" value="RKD15215.1"/>
    <property type="molecule type" value="Genomic_DNA"/>
</dbReference>
<dbReference type="RefSeq" id="WP_120182149.1">
    <property type="nucleotide sequence ID" value="NZ_MBTA01000025.1"/>
</dbReference>
<sequence>MSDLVLERLNKISTEAWGQYLLNKFFIKIRTGKERKDVPSYDFENNTFSVDDQMELQKQNFVALFHEYVHYVHEVSTMVGITTFHFQVYNRGLFSSYVDVPNSSGYTNIKKEDKIKIDKISTTIAAFQGHNKSNVDGRLVFNIKEIVMISRDWSIPNSDETIKFNVPLVTYDYLDNGAGEMKTDSFFFGSYFIYEGLAFLLDQEVALQLSKPLTTASQVDSEYKVLEMIARNIYPEIDKRMMLEIASLSLSYLNCGEWFIIMIHDLATADDKEQKLNEFKAIVSGLLQERLDDLKNTLAEIEAAFEKRQGLHGAVKHLTATMSAGYQLRIANPTFEVDITYSGNLRLMDTYIRLCPLVYEFTDTETYMRDYAGSYFDPLLSFDLVTLLCHVDYYQSSIAKEDTHACPAFTFCSHPIRQNKPHQCCSKPRMAFEDSNHFGFCNYSRAVAYMKATDVL</sequence>
<name>A0A419S530_9SPHI</name>
<keyword evidence="3" id="KW-1185">Reference proteome</keyword>
<organism evidence="2 3">
    <name type="scientific">Pelobium manganitolerans</name>
    <dbReference type="NCBI Taxonomy" id="1842495"/>
    <lineage>
        <taxon>Bacteria</taxon>
        <taxon>Pseudomonadati</taxon>
        <taxon>Bacteroidota</taxon>
        <taxon>Sphingobacteriia</taxon>
        <taxon>Sphingobacteriales</taxon>
        <taxon>Sphingobacteriaceae</taxon>
        <taxon>Pelobium</taxon>
    </lineage>
</organism>
<dbReference type="OrthoDB" id="787987at2"/>
<proteinExistence type="predicted"/>
<dbReference type="AlphaFoldDB" id="A0A419S530"/>